<dbReference type="InterPro" id="IPR006104">
    <property type="entry name" value="Glyco_hydro_2_N"/>
</dbReference>
<evidence type="ECO:0000256" key="9">
    <source>
        <dbReference type="SAM" id="MobiDB-lite"/>
    </source>
</evidence>
<dbReference type="InterPro" id="IPR023230">
    <property type="entry name" value="Glyco_hydro_2_CS"/>
</dbReference>
<dbReference type="Pfam" id="PF02837">
    <property type="entry name" value="Glyco_hydro_2_N"/>
    <property type="match status" value="1"/>
</dbReference>
<comment type="catalytic activity">
    <reaction evidence="1 8">
        <text>Hydrolysis of terminal non-reducing beta-D-galactose residues in beta-D-galactosides.</text>
        <dbReference type="EC" id="3.2.1.23"/>
    </reaction>
</comment>
<dbReference type="EMBL" id="JBHSDK010000018">
    <property type="protein sequence ID" value="MFC4336356.1"/>
    <property type="molecule type" value="Genomic_DNA"/>
</dbReference>
<dbReference type="Gene3D" id="3.20.20.80">
    <property type="entry name" value="Glycosidases"/>
    <property type="match status" value="1"/>
</dbReference>
<evidence type="ECO:0000313" key="11">
    <source>
        <dbReference type="EMBL" id="MFC4336356.1"/>
    </source>
</evidence>
<comment type="caution">
    <text evidence="11">The sequence shown here is derived from an EMBL/GenBank/DDBJ whole genome shotgun (WGS) entry which is preliminary data.</text>
</comment>
<reference evidence="12" key="1">
    <citation type="journal article" date="2019" name="Int. J. Syst. Evol. Microbiol.">
        <title>The Global Catalogue of Microorganisms (GCM) 10K type strain sequencing project: providing services to taxonomists for standard genome sequencing and annotation.</title>
        <authorList>
            <consortium name="The Broad Institute Genomics Platform"/>
            <consortium name="The Broad Institute Genome Sequencing Center for Infectious Disease"/>
            <person name="Wu L."/>
            <person name="Ma J."/>
        </authorList>
    </citation>
    <scope>NUCLEOTIDE SEQUENCE [LARGE SCALE GENOMIC DNA]</scope>
    <source>
        <strain evidence="12">IBRC-M 10908</strain>
    </source>
</reference>
<dbReference type="RefSeq" id="WP_380622203.1">
    <property type="nucleotide sequence ID" value="NZ_JBHSDK010000018.1"/>
</dbReference>
<dbReference type="Proteomes" id="UP001595823">
    <property type="component" value="Unassembled WGS sequence"/>
</dbReference>
<dbReference type="InterPro" id="IPR006102">
    <property type="entry name" value="Ig-like_GH2"/>
</dbReference>
<dbReference type="PROSITE" id="PS00608">
    <property type="entry name" value="GLYCOSYL_HYDROL_F2_2"/>
    <property type="match status" value="1"/>
</dbReference>
<dbReference type="InterPro" id="IPR050347">
    <property type="entry name" value="Bact_Beta-galactosidase"/>
</dbReference>
<accession>A0ABV8U194</accession>
<dbReference type="InterPro" id="IPR004199">
    <property type="entry name" value="B-gal_small/dom_5"/>
</dbReference>
<dbReference type="Pfam" id="PF16353">
    <property type="entry name" value="LacZ_4"/>
    <property type="match status" value="1"/>
</dbReference>
<organism evidence="11 12">
    <name type="scientific">Salininema proteolyticum</name>
    <dbReference type="NCBI Taxonomy" id="1607685"/>
    <lineage>
        <taxon>Bacteria</taxon>
        <taxon>Bacillati</taxon>
        <taxon>Actinomycetota</taxon>
        <taxon>Actinomycetes</taxon>
        <taxon>Glycomycetales</taxon>
        <taxon>Glycomycetaceae</taxon>
        <taxon>Salininema</taxon>
    </lineage>
</organism>
<keyword evidence="6 8" id="KW-0326">Glycosidase</keyword>
<dbReference type="InterPro" id="IPR006101">
    <property type="entry name" value="Glyco_hydro_2"/>
</dbReference>
<feature type="region of interest" description="Disordered" evidence="9">
    <location>
        <begin position="68"/>
        <end position="90"/>
    </location>
</feature>
<dbReference type="InterPro" id="IPR017853">
    <property type="entry name" value="GH"/>
</dbReference>
<dbReference type="InterPro" id="IPR036156">
    <property type="entry name" value="Beta-gal/glucu_dom_sf"/>
</dbReference>
<dbReference type="SUPFAM" id="SSF49303">
    <property type="entry name" value="beta-Galactosidase/glucuronidase domain"/>
    <property type="match status" value="2"/>
</dbReference>
<dbReference type="InterPro" id="IPR008979">
    <property type="entry name" value="Galactose-bd-like_sf"/>
</dbReference>
<evidence type="ECO:0000256" key="6">
    <source>
        <dbReference type="ARBA" id="ARBA00023295"/>
    </source>
</evidence>
<dbReference type="InterPro" id="IPR011013">
    <property type="entry name" value="Gal_mutarotase_sf_dom"/>
</dbReference>
<evidence type="ECO:0000256" key="5">
    <source>
        <dbReference type="ARBA" id="ARBA00022801"/>
    </source>
</evidence>
<sequence length="1065" mass="117577">MSMSRRTFMAAGGALAGGAAFADQKRAFAQEVGSGPSDGFDGDEWRNAPQLFEVGREDPRARLVPHRNLGHARSPMSATRERPAPHRDESDSPYFLSLNGEWRFHWAENPDHRPEGFEAVEFDDGGWDTVPVPSNWEIEGYREPIYFNIHYPWYGYEQPDAPDVPLAFNPVGSYRRVFTVPNRWKGRRVLLSFQGVKSNCFVWVNGRKVGYSEDSFTPSEFDVTDALTDGENTLAVQVFRWSDGSWLEDQDMIDLSGIFRDVFLYAVPEVGLHDVFARAEMTGELSAAVAVRNRAGGEASGYRVDAELFDAAGDPVFGEPLSAPVDFAGGADATVDLAAAVESPRLWSAEDPNLYTLVLSLHGPGGPADVHSVRVGFRTVSWGPGEFTVNSAPIVLRGVNRHETDPDTGQAMTEERMLEDLRILKRHNVNAVRTSHYPNDPLWLDLCDEYGIYVVDEANVETHAVRDWLPAGLPEWTDNCVDRMRSMVERDKNHPSVIVWSLGNEAGGGDNFAAMADWARERDPSRPIHYEQMNSVADIESRMYASPGWVEDYGKSGNPKPFLLCEYSHAMGNSSGNLPEYWEVIERYDNLHGGFIWDFVDQAIRLPVPGGEGTFLSYGGDWGEDYPTDEVFCCNGLIAADRALEPEILEVKKVYQAIGVSDRDAGAGRVLVANKNLFTDLSAYELRWEVLRDGETLEEGAFDAPAVAPGGEAEASVPLSPPAAPEPGAEYHLTVRFALKEDAPWADAGHVVAAEQLALPWSAPSPADPDVPALDWEETDAAVTVAGPAFRLVLDKASGTIASYEYEGRALLSSGPEPNFWRAPLDNDRGRGAHDSLATWRSAGADRTVTEVSAEGVSEGEVAVDVAATLPTAPSESVWRTRFTIRGDGEVRVRQVLEPGSGLPELPLVGTLLTLPEGFESFSWFGRGPHENYRDRRSSAFFGRYESSVEEQFFGYVRPQGAGNVTDVRRAWVTDGTVGLLIEAERGEDGFRPLEVSALHYRPTDLEDVRHPHELAPRRETVVGVNYAQMGVGGINSWGAAPLDRYRLWADRTYTHVWRFRPTGS</sequence>
<dbReference type="Pfam" id="PF00703">
    <property type="entry name" value="Glyco_hydro_2"/>
    <property type="match status" value="1"/>
</dbReference>
<dbReference type="SUPFAM" id="SSF74650">
    <property type="entry name" value="Galactose mutarotase-like"/>
    <property type="match status" value="1"/>
</dbReference>
<dbReference type="InterPro" id="IPR032312">
    <property type="entry name" value="LacZ_4"/>
</dbReference>
<dbReference type="InterPro" id="IPR023232">
    <property type="entry name" value="Glyco_hydro_2_AS"/>
</dbReference>
<evidence type="ECO:0000256" key="8">
    <source>
        <dbReference type="RuleBase" id="RU361154"/>
    </source>
</evidence>
<evidence type="ECO:0000256" key="2">
    <source>
        <dbReference type="ARBA" id="ARBA00007401"/>
    </source>
</evidence>
<dbReference type="PANTHER" id="PTHR46323">
    <property type="entry name" value="BETA-GALACTOSIDASE"/>
    <property type="match status" value="1"/>
</dbReference>
<evidence type="ECO:0000256" key="4">
    <source>
        <dbReference type="ARBA" id="ARBA00013303"/>
    </source>
</evidence>
<feature type="domain" description="Beta galactosidase small chain/" evidence="10">
    <location>
        <begin position="784"/>
        <end position="1061"/>
    </location>
</feature>
<evidence type="ECO:0000256" key="1">
    <source>
        <dbReference type="ARBA" id="ARBA00001412"/>
    </source>
</evidence>
<keyword evidence="5 8" id="KW-0378">Hydrolase</keyword>
<dbReference type="InterPro" id="IPR014718">
    <property type="entry name" value="GH-type_carb-bd"/>
</dbReference>
<dbReference type="EC" id="3.2.1.23" evidence="3 8"/>
<evidence type="ECO:0000256" key="7">
    <source>
        <dbReference type="ARBA" id="ARBA00032230"/>
    </source>
</evidence>
<protein>
    <recommendedName>
        <fullName evidence="4 8">Beta-galactosidase</fullName>
        <ecNumber evidence="3 8">3.2.1.23</ecNumber>
    </recommendedName>
    <alternativeName>
        <fullName evidence="7 8">Lactase</fullName>
    </alternativeName>
</protein>
<evidence type="ECO:0000259" key="10">
    <source>
        <dbReference type="SMART" id="SM01038"/>
    </source>
</evidence>
<gene>
    <name evidence="11" type="ORF">ACFPET_14230</name>
</gene>
<dbReference type="InterPro" id="IPR006103">
    <property type="entry name" value="Glyco_hydro_2_cat"/>
</dbReference>
<dbReference type="Gene3D" id="2.60.40.10">
    <property type="entry name" value="Immunoglobulins"/>
    <property type="match status" value="2"/>
</dbReference>
<dbReference type="Gene3D" id="2.60.120.260">
    <property type="entry name" value="Galactose-binding domain-like"/>
    <property type="match status" value="1"/>
</dbReference>
<dbReference type="GO" id="GO:0016787">
    <property type="term" value="F:hydrolase activity"/>
    <property type="evidence" value="ECO:0007669"/>
    <property type="project" value="UniProtKB-KW"/>
</dbReference>
<dbReference type="Gene3D" id="2.70.98.10">
    <property type="match status" value="1"/>
</dbReference>
<dbReference type="PRINTS" id="PR00132">
    <property type="entry name" value="GLHYDRLASE2"/>
</dbReference>
<proteinExistence type="inferred from homology"/>
<dbReference type="Pfam" id="PF02836">
    <property type="entry name" value="Glyco_hydro_2_C"/>
    <property type="match status" value="1"/>
</dbReference>
<evidence type="ECO:0000256" key="3">
    <source>
        <dbReference type="ARBA" id="ARBA00012756"/>
    </source>
</evidence>
<feature type="compositionally biased region" description="Basic and acidic residues" evidence="9">
    <location>
        <begin position="79"/>
        <end position="90"/>
    </location>
</feature>
<comment type="similarity">
    <text evidence="2 8">Belongs to the glycosyl hydrolase 2 family.</text>
</comment>
<dbReference type="Pfam" id="PF02929">
    <property type="entry name" value="Bgal_small_N"/>
    <property type="match status" value="1"/>
</dbReference>
<dbReference type="InterPro" id="IPR013783">
    <property type="entry name" value="Ig-like_fold"/>
</dbReference>
<keyword evidence="12" id="KW-1185">Reference proteome</keyword>
<dbReference type="InterPro" id="IPR006311">
    <property type="entry name" value="TAT_signal"/>
</dbReference>
<dbReference type="SMART" id="SM01038">
    <property type="entry name" value="Bgal_small_N"/>
    <property type="match status" value="1"/>
</dbReference>
<dbReference type="SUPFAM" id="SSF49785">
    <property type="entry name" value="Galactose-binding domain-like"/>
    <property type="match status" value="1"/>
</dbReference>
<evidence type="ECO:0000313" key="12">
    <source>
        <dbReference type="Proteomes" id="UP001595823"/>
    </source>
</evidence>
<dbReference type="SUPFAM" id="SSF51445">
    <property type="entry name" value="(Trans)glycosidases"/>
    <property type="match status" value="1"/>
</dbReference>
<dbReference type="PROSITE" id="PS51318">
    <property type="entry name" value="TAT"/>
    <property type="match status" value="1"/>
</dbReference>
<name>A0ABV8U194_9ACTN</name>
<dbReference type="PROSITE" id="PS00719">
    <property type="entry name" value="GLYCOSYL_HYDROL_F2_1"/>
    <property type="match status" value="1"/>
</dbReference>
<dbReference type="PANTHER" id="PTHR46323:SF2">
    <property type="entry name" value="BETA-GALACTOSIDASE"/>
    <property type="match status" value="1"/>
</dbReference>